<feature type="transmembrane region" description="Helical" evidence="6">
    <location>
        <begin position="161"/>
        <end position="180"/>
    </location>
</feature>
<dbReference type="InterPro" id="IPR036259">
    <property type="entry name" value="MFS_trans_sf"/>
</dbReference>
<feature type="transmembrane region" description="Helical" evidence="6">
    <location>
        <begin position="21"/>
        <end position="43"/>
    </location>
</feature>
<feature type="transmembrane region" description="Helical" evidence="6">
    <location>
        <begin position="336"/>
        <end position="356"/>
    </location>
</feature>
<evidence type="ECO:0000256" key="4">
    <source>
        <dbReference type="ARBA" id="ARBA00023136"/>
    </source>
</evidence>
<evidence type="ECO:0000259" key="7">
    <source>
        <dbReference type="PROSITE" id="PS50850"/>
    </source>
</evidence>
<evidence type="ECO:0000313" key="9">
    <source>
        <dbReference type="Proteomes" id="UP001642520"/>
    </source>
</evidence>
<feature type="compositionally biased region" description="Basic and acidic residues" evidence="5">
    <location>
        <begin position="467"/>
        <end position="478"/>
    </location>
</feature>
<feature type="domain" description="Major facilitator superfamily (MFS) profile" evidence="7">
    <location>
        <begin position="18"/>
        <end position="460"/>
    </location>
</feature>
<gene>
    <name evidence="8" type="ORF">XYLVIOL_LOCUS596</name>
</gene>
<evidence type="ECO:0000313" key="8">
    <source>
        <dbReference type="EMBL" id="CAL7933693.1"/>
    </source>
</evidence>
<comment type="subcellular location">
    <subcellularLocation>
        <location evidence="1">Membrane</location>
        <topology evidence="1">Multi-pass membrane protein</topology>
    </subcellularLocation>
</comment>
<dbReference type="SUPFAM" id="SSF103473">
    <property type="entry name" value="MFS general substrate transporter"/>
    <property type="match status" value="1"/>
</dbReference>
<keyword evidence="4 6" id="KW-0472">Membrane</keyword>
<evidence type="ECO:0000256" key="5">
    <source>
        <dbReference type="SAM" id="MobiDB-lite"/>
    </source>
</evidence>
<feature type="transmembrane region" description="Helical" evidence="6">
    <location>
        <begin position="303"/>
        <end position="324"/>
    </location>
</feature>
<evidence type="ECO:0000256" key="3">
    <source>
        <dbReference type="ARBA" id="ARBA00022989"/>
    </source>
</evidence>
<feature type="transmembrane region" description="Helical" evidence="6">
    <location>
        <begin position="393"/>
        <end position="414"/>
    </location>
</feature>
<dbReference type="Pfam" id="PF07690">
    <property type="entry name" value="MFS_1"/>
    <property type="match status" value="1"/>
</dbReference>
<keyword evidence="3 6" id="KW-1133">Transmembrane helix</keyword>
<keyword evidence="2 6" id="KW-0812">Transmembrane</keyword>
<dbReference type="InterPro" id="IPR020846">
    <property type="entry name" value="MFS_dom"/>
</dbReference>
<dbReference type="Gene3D" id="1.20.1250.20">
    <property type="entry name" value="MFS general substrate transporter like domains"/>
    <property type="match status" value="2"/>
</dbReference>
<feature type="transmembrane region" description="Helical" evidence="6">
    <location>
        <begin position="362"/>
        <end position="381"/>
    </location>
</feature>
<dbReference type="Proteomes" id="UP001642520">
    <property type="component" value="Unassembled WGS sequence"/>
</dbReference>
<sequence length="489" mass="53520">MKNVEVTQNAEKSSTKGCLGIRHLQAFLLFLGMSIGYCLRVSMSEAVVAMSKSNQTANSQVEVYNWTSETSTILSSFFVGYTIMQIPSGYIAGIWSAQKLLSCGILLCGILNILTPTAARYGDYIAICVCRAGMGLCQSCLLPCTHTLLSKWAPPSERARLGTFAYAGAQFGTVISFPISGMLGASAIGWPSIFYVFGALSIAWSILFFILGSDCPSKDPRISEEEKRYIENSLKSDEEKDKKEDESVKKIPWKAIFTSGPMWALIIVHCGQNWGYWTLVTELPTYMNSVLNFDLEENGLKSAIPYLVMWILSFPVCWFADYALTKGISRGVIRKVCNTVAHWGPAVALICLATMPVHDPNVAVAILVVAVGLNAGSLCGFQINHIDLSPNFAGTMMSITNCIASVIAIIAPLICSQIVDSEGKAGTERLVVLWNRVFYLSAGVYIVGNLIFILFGKAEVQPWNNPETEKEKEQRGKEIPMVSILENGK</sequence>
<protein>
    <recommendedName>
        <fullName evidence="7">Major facilitator superfamily (MFS) profile domain-containing protein</fullName>
    </recommendedName>
</protein>
<feature type="transmembrane region" description="Helical" evidence="6">
    <location>
        <begin position="73"/>
        <end position="93"/>
    </location>
</feature>
<dbReference type="CDD" id="cd17318">
    <property type="entry name" value="MFS_SLC17"/>
    <property type="match status" value="1"/>
</dbReference>
<dbReference type="PANTHER" id="PTHR11662:SF280">
    <property type="entry name" value="FI21844P1-RELATED"/>
    <property type="match status" value="1"/>
</dbReference>
<feature type="transmembrane region" description="Helical" evidence="6">
    <location>
        <begin position="434"/>
        <end position="455"/>
    </location>
</feature>
<feature type="transmembrane region" description="Helical" evidence="6">
    <location>
        <begin position="192"/>
        <end position="211"/>
    </location>
</feature>
<evidence type="ECO:0000256" key="1">
    <source>
        <dbReference type="ARBA" id="ARBA00004141"/>
    </source>
</evidence>
<proteinExistence type="predicted"/>
<dbReference type="EMBL" id="CAXAJV020001281">
    <property type="protein sequence ID" value="CAL7933693.1"/>
    <property type="molecule type" value="Genomic_DNA"/>
</dbReference>
<reference evidence="8 9" key="1">
    <citation type="submission" date="2024-08" db="EMBL/GenBank/DDBJ databases">
        <authorList>
            <person name="Will J Nash"/>
            <person name="Angela Man"/>
            <person name="Seanna McTaggart"/>
            <person name="Kendall Baker"/>
            <person name="Tom Barker"/>
            <person name="Leah Catchpole"/>
            <person name="Alex Durrant"/>
            <person name="Karim Gharbi"/>
            <person name="Naomi Irish"/>
            <person name="Gemy Kaithakottil"/>
            <person name="Debby Ku"/>
            <person name="Aaliyah Providence"/>
            <person name="Felix Shaw"/>
            <person name="David Swarbreck"/>
            <person name="Chris Watkins"/>
            <person name="Ann M. McCartney"/>
            <person name="Giulio Formenti"/>
            <person name="Alice Mouton"/>
            <person name="Noel Vella"/>
            <person name="Bjorn M von Reumont"/>
            <person name="Adriana Vella"/>
            <person name="Wilfried Haerty"/>
        </authorList>
    </citation>
    <scope>NUCLEOTIDE SEQUENCE [LARGE SCALE GENOMIC DNA]</scope>
</reference>
<keyword evidence="9" id="KW-1185">Reference proteome</keyword>
<name>A0ABP1N2D3_XYLVO</name>
<dbReference type="InterPro" id="IPR050382">
    <property type="entry name" value="MFS_Na/Anion_cotransporter"/>
</dbReference>
<dbReference type="PROSITE" id="PS50850">
    <property type="entry name" value="MFS"/>
    <property type="match status" value="1"/>
</dbReference>
<organism evidence="8 9">
    <name type="scientific">Xylocopa violacea</name>
    <name type="common">Violet carpenter bee</name>
    <name type="synonym">Apis violacea</name>
    <dbReference type="NCBI Taxonomy" id="135666"/>
    <lineage>
        <taxon>Eukaryota</taxon>
        <taxon>Metazoa</taxon>
        <taxon>Ecdysozoa</taxon>
        <taxon>Arthropoda</taxon>
        <taxon>Hexapoda</taxon>
        <taxon>Insecta</taxon>
        <taxon>Pterygota</taxon>
        <taxon>Neoptera</taxon>
        <taxon>Endopterygota</taxon>
        <taxon>Hymenoptera</taxon>
        <taxon>Apocrita</taxon>
        <taxon>Aculeata</taxon>
        <taxon>Apoidea</taxon>
        <taxon>Anthophila</taxon>
        <taxon>Apidae</taxon>
        <taxon>Xylocopa</taxon>
        <taxon>Xylocopa</taxon>
    </lineage>
</organism>
<evidence type="ECO:0000256" key="6">
    <source>
        <dbReference type="SAM" id="Phobius"/>
    </source>
</evidence>
<evidence type="ECO:0000256" key="2">
    <source>
        <dbReference type="ARBA" id="ARBA00022692"/>
    </source>
</evidence>
<accession>A0ABP1N2D3</accession>
<dbReference type="PANTHER" id="PTHR11662">
    <property type="entry name" value="SOLUTE CARRIER FAMILY 17"/>
    <property type="match status" value="1"/>
</dbReference>
<feature type="transmembrane region" description="Helical" evidence="6">
    <location>
        <begin position="100"/>
        <end position="118"/>
    </location>
</feature>
<feature type="region of interest" description="Disordered" evidence="5">
    <location>
        <begin position="465"/>
        <end position="489"/>
    </location>
</feature>
<comment type="caution">
    <text evidence="8">The sequence shown here is derived from an EMBL/GenBank/DDBJ whole genome shotgun (WGS) entry which is preliminary data.</text>
</comment>
<dbReference type="InterPro" id="IPR011701">
    <property type="entry name" value="MFS"/>
</dbReference>